<dbReference type="PATRIC" id="fig|1302649.3.peg.135"/>
<dbReference type="SMART" id="SM00014">
    <property type="entry name" value="acidPPc"/>
    <property type="match status" value="1"/>
</dbReference>
<evidence type="ECO:0000256" key="1">
    <source>
        <dbReference type="SAM" id="Phobius"/>
    </source>
</evidence>
<organism evidence="3 4">
    <name type="scientific">Tetragenococcus muriaticus PMC-11-5</name>
    <dbReference type="NCBI Taxonomy" id="1302649"/>
    <lineage>
        <taxon>Bacteria</taxon>
        <taxon>Bacillati</taxon>
        <taxon>Bacillota</taxon>
        <taxon>Bacilli</taxon>
        <taxon>Lactobacillales</taxon>
        <taxon>Enterococcaceae</taxon>
        <taxon>Tetragenococcus</taxon>
    </lineage>
</organism>
<keyword evidence="1" id="KW-0812">Transmembrane</keyword>
<keyword evidence="1" id="KW-1133">Transmembrane helix</keyword>
<sequence>MNKKLYMQLAGSITFMTFAFLSYIVKFYPHWLEPFDNTLTSIIRALHPQWNRFFLWITPLGGTTSIVILLFAMLLLLFYQKKYEAAVWLSLSVATVAGVLNPLLKLFFTRERPLLEHLVSETSYSFPSGHATASMVFYGGLFLLSSLFIQSKSWRICLQTSLAILILFIGISRIYLGVHFPSDILAGYCESLTWLLLTYPIYLKQQHRILQKRKS</sequence>
<reference evidence="3 4" key="1">
    <citation type="submission" date="2014-08" db="EMBL/GenBank/DDBJ databases">
        <title>Genome sequence of Tetragenococcus muriaticus.</title>
        <authorList>
            <person name="Chuea-nongthon C."/>
            <person name="Rodtong S."/>
            <person name="Yongsawatdigul J."/>
            <person name="Steele J.L."/>
            <person name="Liu X.-y."/>
            <person name="Speers J."/>
            <person name="Glasner J.D."/>
            <person name="Neeno-Eckwall E.C."/>
        </authorList>
    </citation>
    <scope>NUCLEOTIDE SEQUENCE [LARGE SCALE GENOMIC DNA]</scope>
    <source>
        <strain evidence="3 4">PMC-11-5</strain>
    </source>
</reference>
<feature type="domain" description="Phosphatidic acid phosphatase type 2/haloperoxidase" evidence="2">
    <location>
        <begin position="87"/>
        <end position="199"/>
    </location>
</feature>
<name>A0A091C734_9ENTE</name>
<dbReference type="SUPFAM" id="SSF48317">
    <property type="entry name" value="Acid phosphatase/Vanadium-dependent haloperoxidase"/>
    <property type="match status" value="1"/>
</dbReference>
<accession>A0A091C734</accession>
<keyword evidence="1" id="KW-0472">Membrane</keyword>
<dbReference type="PANTHER" id="PTHR14969">
    <property type="entry name" value="SPHINGOSINE-1-PHOSPHATE PHOSPHOHYDROLASE"/>
    <property type="match status" value="1"/>
</dbReference>
<evidence type="ECO:0000313" key="4">
    <source>
        <dbReference type="Proteomes" id="UP000029380"/>
    </source>
</evidence>
<feature type="transmembrane region" description="Helical" evidence="1">
    <location>
        <begin position="53"/>
        <end position="79"/>
    </location>
</feature>
<dbReference type="EMBL" id="JPVU01000022">
    <property type="protein sequence ID" value="KFN93676.1"/>
    <property type="molecule type" value="Genomic_DNA"/>
</dbReference>
<feature type="transmembrane region" description="Helical" evidence="1">
    <location>
        <begin position="86"/>
        <end position="108"/>
    </location>
</feature>
<protein>
    <submittedName>
        <fullName evidence="3">Membrane-associated phospholipid phosphatase</fullName>
    </submittedName>
</protein>
<dbReference type="Gene3D" id="1.20.144.10">
    <property type="entry name" value="Phosphatidic acid phosphatase type 2/haloperoxidase"/>
    <property type="match status" value="2"/>
</dbReference>
<evidence type="ECO:0000259" key="2">
    <source>
        <dbReference type="SMART" id="SM00014"/>
    </source>
</evidence>
<dbReference type="InterPro" id="IPR000326">
    <property type="entry name" value="PAP2/HPO"/>
</dbReference>
<feature type="transmembrane region" description="Helical" evidence="1">
    <location>
        <begin position="156"/>
        <end position="178"/>
    </location>
</feature>
<dbReference type="AlphaFoldDB" id="A0A091C734"/>
<dbReference type="InterPro" id="IPR036938">
    <property type="entry name" value="PAP2/HPO_sf"/>
</dbReference>
<dbReference type="Pfam" id="PF01569">
    <property type="entry name" value="PAP2"/>
    <property type="match status" value="1"/>
</dbReference>
<dbReference type="CDD" id="cd03392">
    <property type="entry name" value="PAP2_like_2"/>
    <property type="match status" value="1"/>
</dbReference>
<comment type="caution">
    <text evidence="3">The sequence shown here is derived from an EMBL/GenBank/DDBJ whole genome shotgun (WGS) entry which is preliminary data.</text>
</comment>
<feature type="transmembrane region" description="Helical" evidence="1">
    <location>
        <begin position="5"/>
        <end position="25"/>
    </location>
</feature>
<dbReference type="PANTHER" id="PTHR14969:SF13">
    <property type="entry name" value="AT30094P"/>
    <property type="match status" value="1"/>
</dbReference>
<feature type="transmembrane region" description="Helical" evidence="1">
    <location>
        <begin position="184"/>
        <end position="203"/>
    </location>
</feature>
<feature type="transmembrane region" description="Helical" evidence="1">
    <location>
        <begin position="128"/>
        <end position="149"/>
    </location>
</feature>
<proteinExistence type="predicted"/>
<dbReference type="Proteomes" id="UP000029380">
    <property type="component" value="Unassembled WGS sequence"/>
</dbReference>
<dbReference type="OrthoDB" id="9789113at2"/>
<dbReference type="RefSeq" id="WP_028789863.1">
    <property type="nucleotide sequence ID" value="NZ_JPVU01000022.1"/>
</dbReference>
<evidence type="ECO:0000313" key="3">
    <source>
        <dbReference type="EMBL" id="KFN93676.1"/>
    </source>
</evidence>
<gene>
    <name evidence="3" type="ORF">TMUPMC115_0134</name>
</gene>